<dbReference type="AlphaFoldDB" id="A0A4R9M0E4"/>
<gene>
    <name evidence="3" type="ORF">EHS15_10090</name>
</gene>
<dbReference type="PANTHER" id="PTHR24412:SF480">
    <property type="entry name" value="KELCH-LIKE PROTEIN 8"/>
    <property type="match status" value="1"/>
</dbReference>
<sequence length="596" mass="65037">MSSVINIVFKFSLLFAFGCGFVGKMDGSRRLSEAFLAEYLNLTITPSIVASVEANSVINSLSDLNVRLPYPLLNEIHKENISLEGYGKGSLQLETVRQLSPQDISLSFSGNLNDGELFIHFSGLKFYGRFGETNESYSIRYVVNNQRPFLSLDFVDGDFPSFLEDGYLDIQYSEQVLGADKRENYSLSEPIASDVLILNVLSLGNNRYRLVLAGKSYRNFSSFTLTVSSVTDVAGEKLQNPLIRFVQPRVKQVATMSQPRCFPELVKLTDGKVMIIGGALDALIPLNTIEIFDPSDNSVTAYPYNMNQLRWEHTANLLPDGRVIVVAGVKGNNGVLANYLSDYEILDPSGTTPPILASLPGAVPRKGHKSIVAGDGNLYILGGRNAPGVADAVYQSRVDVFYPATNTTSVSASMNVRREGVAVELSPTGKIMASGGIRQRVTHDNTFEMYDPIAQTSYLYPNTLNTTRRDHSMIRSPFGDYFVLGGGNIGGIASVEKISSEGIVSIVGAFQEIRYKGRFEVWNDSSIIAIGGGVGTAPSDSLETINFKSEKFYQVVNLPFTGGCISTIALGKRDILIVVGDLGGTYKNLQRLKADE</sequence>
<dbReference type="PANTHER" id="PTHR24412">
    <property type="entry name" value="KELCH PROTEIN"/>
    <property type="match status" value="1"/>
</dbReference>
<dbReference type="Gene3D" id="2.120.10.80">
    <property type="entry name" value="Kelch-type beta propeller"/>
    <property type="match status" value="1"/>
</dbReference>
<dbReference type="RefSeq" id="WP_135760439.1">
    <property type="nucleotide sequence ID" value="NZ_RQHW01000033.1"/>
</dbReference>
<reference evidence="3" key="1">
    <citation type="journal article" date="2019" name="PLoS Negl. Trop. Dis.">
        <title>Revisiting the worldwide diversity of Leptospira species in the environment.</title>
        <authorList>
            <person name="Vincent A.T."/>
            <person name="Schiettekatte O."/>
            <person name="Bourhy P."/>
            <person name="Veyrier F.J."/>
            <person name="Picardeau M."/>
        </authorList>
    </citation>
    <scope>NUCLEOTIDE SEQUENCE [LARGE SCALE GENOMIC DNA]</scope>
    <source>
        <strain evidence="3">201300427</strain>
    </source>
</reference>
<evidence type="ECO:0000313" key="3">
    <source>
        <dbReference type="EMBL" id="TGN19255.1"/>
    </source>
</evidence>
<keyword evidence="2" id="KW-0677">Repeat</keyword>
<dbReference type="Gene3D" id="2.130.10.80">
    <property type="entry name" value="Galactose oxidase/kelch, beta-propeller"/>
    <property type="match status" value="1"/>
</dbReference>
<accession>A0A4R9M0E4</accession>
<evidence type="ECO:0000256" key="2">
    <source>
        <dbReference type="ARBA" id="ARBA00022737"/>
    </source>
</evidence>
<comment type="caution">
    <text evidence="3">The sequence shown here is derived from an EMBL/GenBank/DDBJ whole genome shotgun (WGS) entry which is preliminary data.</text>
</comment>
<keyword evidence="1" id="KW-0880">Kelch repeat</keyword>
<dbReference type="SUPFAM" id="SSF50965">
    <property type="entry name" value="Galactose oxidase, central domain"/>
    <property type="match status" value="1"/>
</dbReference>
<dbReference type="InterPro" id="IPR011043">
    <property type="entry name" value="Gal_Oxase/kelch_b-propeller"/>
</dbReference>
<protein>
    <recommendedName>
        <fullName evidence="5">Kelch-like protein</fullName>
    </recommendedName>
</protein>
<dbReference type="InterPro" id="IPR015915">
    <property type="entry name" value="Kelch-typ_b-propeller"/>
</dbReference>
<dbReference type="EMBL" id="RQHW01000033">
    <property type="protein sequence ID" value="TGN19255.1"/>
    <property type="molecule type" value="Genomic_DNA"/>
</dbReference>
<dbReference type="InterPro" id="IPR037293">
    <property type="entry name" value="Gal_Oxidase_central_sf"/>
</dbReference>
<organism evidence="3 4">
    <name type="scientific">Leptospira idonii</name>
    <dbReference type="NCBI Taxonomy" id="1193500"/>
    <lineage>
        <taxon>Bacteria</taxon>
        <taxon>Pseudomonadati</taxon>
        <taxon>Spirochaetota</taxon>
        <taxon>Spirochaetia</taxon>
        <taxon>Leptospirales</taxon>
        <taxon>Leptospiraceae</taxon>
        <taxon>Leptospira</taxon>
    </lineage>
</organism>
<evidence type="ECO:0000313" key="4">
    <source>
        <dbReference type="Proteomes" id="UP000298058"/>
    </source>
</evidence>
<dbReference type="OrthoDB" id="319589at2"/>
<keyword evidence="4" id="KW-1185">Reference proteome</keyword>
<name>A0A4R9M0E4_9LEPT</name>
<dbReference type="Proteomes" id="UP000298058">
    <property type="component" value="Unassembled WGS sequence"/>
</dbReference>
<proteinExistence type="predicted"/>
<evidence type="ECO:0008006" key="5">
    <source>
        <dbReference type="Google" id="ProtNLM"/>
    </source>
</evidence>
<dbReference type="SUPFAM" id="SSF117281">
    <property type="entry name" value="Kelch motif"/>
    <property type="match status" value="1"/>
</dbReference>
<evidence type="ECO:0000256" key="1">
    <source>
        <dbReference type="ARBA" id="ARBA00022441"/>
    </source>
</evidence>